<keyword evidence="3" id="KW-1185">Reference proteome</keyword>
<proteinExistence type="predicted"/>
<dbReference type="eggNOG" id="ENOG5032VMX">
    <property type="taxonomic scope" value="Bacteria"/>
</dbReference>
<evidence type="ECO:0000313" key="3">
    <source>
        <dbReference type="Proteomes" id="UP000018851"/>
    </source>
</evidence>
<evidence type="ECO:0000259" key="1">
    <source>
        <dbReference type="Pfam" id="PF05117"/>
    </source>
</evidence>
<accession>W0APF5</accession>
<dbReference type="EMBL" id="CP006644">
    <property type="protein sequence ID" value="AHE57500.1"/>
    <property type="molecule type" value="Genomic_DNA"/>
</dbReference>
<feature type="domain" description="DUF695" evidence="1">
    <location>
        <begin position="8"/>
        <end position="134"/>
    </location>
</feature>
<organism evidence="2 3">
    <name type="scientific">Sphingomonas sanxanigenens DSM 19645 = NX02</name>
    <dbReference type="NCBI Taxonomy" id="1123269"/>
    <lineage>
        <taxon>Bacteria</taxon>
        <taxon>Pseudomonadati</taxon>
        <taxon>Pseudomonadota</taxon>
        <taxon>Alphaproteobacteria</taxon>
        <taxon>Sphingomonadales</taxon>
        <taxon>Sphingomonadaceae</taxon>
        <taxon>Sphingomonas</taxon>
    </lineage>
</organism>
<dbReference type="InterPro" id="IPR016097">
    <property type="entry name" value="DUF695"/>
</dbReference>
<protein>
    <recommendedName>
        <fullName evidence="1">DUF695 domain-containing protein</fullName>
    </recommendedName>
</protein>
<dbReference type="AlphaFoldDB" id="W0APF5"/>
<dbReference type="KEGG" id="ssan:NX02_29695"/>
<dbReference type="Proteomes" id="UP000018851">
    <property type="component" value="Chromosome"/>
</dbReference>
<evidence type="ECO:0000313" key="2">
    <source>
        <dbReference type="EMBL" id="AHE57500.1"/>
    </source>
</evidence>
<name>W0APF5_9SPHN</name>
<dbReference type="OrthoDB" id="9151249at2"/>
<dbReference type="HOGENOM" id="CLU_134351_0_0_5"/>
<dbReference type="RefSeq" id="WP_025295575.1">
    <property type="nucleotide sequence ID" value="NZ_CP006644.1"/>
</dbReference>
<sequence length="147" mass="16913">MANIYNDDNWSLVTASNGAHNIVIRCRSRLPAEPDREIFKFVVQISWPYGPTDTGHPDDATRSEIEAFEDIFLEPLASKLCAVEVASITGNDQRDWLFHTYDPREFSLEFNAILRDRPKYPISMECYEDEDWATLSRLLPSQGRTGR</sequence>
<dbReference type="Pfam" id="PF05117">
    <property type="entry name" value="DUF695"/>
    <property type="match status" value="1"/>
</dbReference>
<reference evidence="2 3" key="1">
    <citation type="submission" date="2013-07" db="EMBL/GenBank/DDBJ databases">
        <title>Completed genome of Sphingomonas sanxanigenens NX02.</title>
        <authorList>
            <person name="Ma T."/>
            <person name="Huang H."/>
            <person name="Wu M."/>
            <person name="Li X."/>
            <person name="Li G."/>
        </authorList>
    </citation>
    <scope>NUCLEOTIDE SEQUENCE [LARGE SCALE GENOMIC DNA]</scope>
    <source>
        <strain evidence="2 3">NX02</strain>
    </source>
</reference>
<gene>
    <name evidence="2" type="ORF">NX02_29695</name>
</gene>